<dbReference type="EMBL" id="MWQY01000007">
    <property type="protein sequence ID" value="ORC35954.1"/>
    <property type="molecule type" value="Genomic_DNA"/>
</dbReference>
<protein>
    <submittedName>
        <fullName evidence="1">Ribosomal subunit interface protein</fullName>
    </submittedName>
</protein>
<proteinExistence type="predicted"/>
<dbReference type="InterPro" id="IPR003489">
    <property type="entry name" value="RHF/RaiA"/>
</dbReference>
<sequence length="97" mass="11544">MHFELKGVHYHVSENTTDYIEKKMLRLESVKENLETLHITITKEKNLFKVEVNFHFSWGAPSHIRVDGHELWPAIDVLFDKLIVKIKKEKEKINSHH</sequence>
<accession>A0A1Y1S0R3</accession>
<gene>
    <name evidence="1" type="ORF">B4O97_07755</name>
</gene>
<dbReference type="Proteomes" id="UP000192343">
    <property type="component" value="Unassembled WGS sequence"/>
</dbReference>
<name>A0A1Y1S0R3_9SPIO</name>
<dbReference type="Gene3D" id="3.30.160.100">
    <property type="entry name" value="Ribosome hibernation promotion factor-like"/>
    <property type="match status" value="1"/>
</dbReference>
<evidence type="ECO:0000313" key="2">
    <source>
        <dbReference type="Proteomes" id="UP000192343"/>
    </source>
</evidence>
<comment type="caution">
    <text evidence="1">The sequence shown here is derived from an EMBL/GenBank/DDBJ whole genome shotgun (WGS) entry which is preliminary data.</text>
</comment>
<dbReference type="Pfam" id="PF02482">
    <property type="entry name" value="Ribosomal_S30AE"/>
    <property type="match status" value="1"/>
</dbReference>
<dbReference type="RefSeq" id="WP_083049768.1">
    <property type="nucleotide sequence ID" value="NZ_CAXXQO010000003.1"/>
</dbReference>
<organism evidence="1 2">
    <name type="scientific">Marispirochaeta aestuarii</name>
    <dbReference type="NCBI Taxonomy" id="1963862"/>
    <lineage>
        <taxon>Bacteria</taxon>
        <taxon>Pseudomonadati</taxon>
        <taxon>Spirochaetota</taxon>
        <taxon>Spirochaetia</taxon>
        <taxon>Spirochaetales</taxon>
        <taxon>Spirochaetaceae</taxon>
        <taxon>Marispirochaeta</taxon>
    </lineage>
</organism>
<dbReference type="NCBIfam" id="TIGR00741">
    <property type="entry name" value="yfiA"/>
    <property type="match status" value="1"/>
</dbReference>
<dbReference type="InterPro" id="IPR036567">
    <property type="entry name" value="RHF-like"/>
</dbReference>
<dbReference type="SUPFAM" id="SSF69754">
    <property type="entry name" value="Ribosome binding protein Y (YfiA homologue)"/>
    <property type="match status" value="1"/>
</dbReference>
<evidence type="ECO:0000313" key="1">
    <source>
        <dbReference type="EMBL" id="ORC35954.1"/>
    </source>
</evidence>
<reference evidence="1 2" key="1">
    <citation type="submission" date="2017-03" db="EMBL/GenBank/DDBJ databases">
        <title>Draft Genome sequence of Marispirochaeta sp. strain JC444.</title>
        <authorList>
            <person name="Shivani Y."/>
            <person name="Subhash Y."/>
            <person name="Sasikala C."/>
            <person name="Ramana C."/>
        </authorList>
    </citation>
    <scope>NUCLEOTIDE SEQUENCE [LARGE SCALE GENOMIC DNA]</scope>
    <source>
        <strain evidence="1 2">JC444</strain>
    </source>
</reference>
<keyword evidence="2" id="KW-1185">Reference proteome</keyword>
<dbReference type="AlphaFoldDB" id="A0A1Y1S0R3"/>
<dbReference type="OrthoDB" id="361037at2"/>
<dbReference type="STRING" id="1963862.B4O97_07755"/>